<reference evidence="8 9" key="1">
    <citation type="submission" date="2024-03" db="EMBL/GenBank/DDBJ databases">
        <title>Sulfurimonas sp. HSL3-1.</title>
        <authorList>
            <person name="Wang S."/>
        </authorList>
    </citation>
    <scope>NUCLEOTIDE SEQUENCE [LARGE SCALE GENOMIC DNA]</scope>
    <source>
        <strain evidence="8 9">HSL3-1</strain>
    </source>
</reference>
<keyword evidence="5 7" id="KW-0378">Hydrolase</keyword>
<comment type="cofactor">
    <cofactor evidence="7">
        <name>Zn(2+)</name>
        <dbReference type="ChEBI" id="CHEBI:29105"/>
    </cofactor>
    <text evidence="7">Binds 1 zinc ion.</text>
</comment>
<evidence type="ECO:0000256" key="5">
    <source>
        <dbReference type="ARBA" id="ARBA00022801"/>
    </source>
</evidence>
<keyword evidence="9" id="KW-1185">Reference proteome</keyword>
<dbReference type="RefSeq" id="WP_345973741.1">
    <property type="nucleotide sequence ID" value="NZ_CP147920.1"/>
</dbReference>
<evidence type="ECO:0000256" key="6">
    <source>
        <dbReference type="ARBA" id="ARBA00022833"/>
    </source>
</evidence>
<evidence type="ECO:0000256" key="2">
    <source>
        <dbReference type="ARBA" id="ARBA00022722"/>
    </source>
</evidence>
<dbReference type="EC" id="3.1.-.-" evidence="7"/>
<keyword evidence="2 7" id="KW-0540">Nuclease</keyword>
<dbReference type="InterPro" id="IPR002036">
    <property type="entry name" value="YbeY"/>
</dbReference>
<dbReference type="InterPro" id="IPR023091">
    <property type="entry name" value="MetalPrtase_cat_dom_sf_prd"/>
</dbReference>
<dbReference type="Proteomes" id="UP001447842">
    <property type="component" value="Chromosome"/>
</dbReference>
<keyword evidence="7" id="KW-0963">Cytoplasm</keyword>
<accession>A0ABZ3HER0</accession>
<comment type="similarity">
    <text evidence="1 7">Belongs to the endoribonuclease YbeY family.</text>
</comment>
<dbReference type="NCBIfam" id="TIGR00043">
    <property type="entry name" value="rRNA maturation RNase YbeY"/>
    <property type="match status" value="1"/>
</dbReference>
<dbReference type="InterPro" id="IPR020549">
    <property type="entry name" value="YbeY_CS"/>
</dbReference>
<feature type="binding site" evidence="7">
    <location>
        <position position="109"/>
    </location>
    <ligand>
        <name>Zn(2+)</name>
        <dbReference type="ChEBI" id="CHEBI:29105"/>
        <note>catalytic</note>
    </ligand>
</feature>
<comment type="function">
    <text evidence="7">Single strand-specific metallo-endoribonuclease involved in late-stage 70S ribosome quality control and in maturation of the 3' terminus of the 16S rRNA.</text>
</comment>
<name>A0ABZ3HER0_9BACT</name>
<protein>
    <recommendedName>
        <fullName evidence="7">Endoribonuclease YbeY</fullName>
        <ecNumber evidence="7">3.1.-.-</ecNumber>
    </recommendedName>
</protein>
<organism evidence="8 9">
    <name type="scientific">Sulfurimonas diazotrophicus</name>
    <dbReference type="NCBI Taxonomy" id="3131939"/>
    <lineage>
        <taxon>Bacteria</taxon>
        <taxon>Pseudomonadati</taxon>
        <taxon>Campylobacterota</taxon>
        <taxon>Epsilonproteobacteria</taxon>
        <taxon>Campylobacterales</taxon>
        <taxon>Sulfurimonadaceae</taxon>
        <taxon>Sulfurimonas</taxon>
    </lineage>
</organism>
<keyword evidence="6 7" id="KW-0862">Zinc</keyword>
<dbReference type="SUPFAM" id="SSF55486">
    <property type="entry name" value="Metalloproteases ('zincins'), catalytic domain"/>
    <property type="match status" value="1"/>
</dbReference>
<gene>
    <name evidence="7 8" type="primary">ybeY</name>
    <name evidence="8" type="ORF">WCY31_06385</name>
</gene>
<evidence type="ECO:0000256" key="7">
    <source>
        <dbReference type="HAMAP-Rule" id="MF_00009"/>
    </source>
</evidence>
<dbReference type="PANTHER" id="PTHR46986">
    <property type="entry name" value="ENDORIBONUCLEASE YBEY, CHLOROPLASTIC"/>
    <property type="match status" value="1"/>
</dbReference>
<feature type="binding site" evidence="7">
    <location>
        <position position="103"/>
    </location>
    <ligand>
        <name>Zn(2+)</name>
        <dbReference type="ChEBI" id="CHEBI:29105"/>
        <note>catalytic</note>
    </ligand>
</feature>
<evidence type="ECO:0000256" key="3">
    <source>
        <dbReference type="ARBA" id="ARBA00022723"/>
    </source>
</evidence>
<evidence type="ECO:0000313" key="9">
    <source>
        <dbReference type="Proteomes" id="UP001447842"/>
    </source>
</evidence>
<dbReference type="HAMAP" id="MF_00009">
    <property type="entry name" value="Endoribonucl_YbeY"/>
    <property type="match status" value="1"/>
</dbReference>
<dbReference type="PANTHER" id="PTHR46986:SF1">
    <property type="entry name" value="ENDORIBONUCLEASE YBEY, CHLOROPLASTIC"/>
    <property type="match status" value="1"/>
</dbReference>
<proteinExistence type="inferred from homology"/>
<dbReference type="PROSITE" id="PS01306">
    <property type="entry name" value="UPF0054"/>
    <property type="match status" value="1"/>
</dbReference>
<evidence type="ECO:0000313" key="8">
    <source>
        <dbReference type="EMBL" id="XAU16334.1"/>
    </source>
</evidence>
<keyword evidence="7" id="KW-0698">rRNA processing</keyword>
<evidence type="ECO:0000256" key="4">
    <source>
        <dbReference type="ARBA" id="ARBA00022759"/>
    </source>
</evidence>
<feature type="binding site" evidence="7">
    <location>
        <position position="99"/>
    </location>
    <ligand>
        <name>Zn(2+)</name>
        <dbReference type="ChEBI" id="CHEBI:29105"/>
        <note>catalytic</note>
    </ligand>
</feature>
<dbReference type="EMBL" id="CP147920">
    <property type="protein sequence ID" value="XAU16334.1"/>
    <property type="molecule type" value="Genomic_DNA"/>
</dbReference>
<comment type="subcellular location">
    <subcellularLocation>
        <location evidence="7">Cytoplasm</location>
    </subcellularLocation>
</comment>
<dbReference type="Pfam" id="PF02130">
    <property type="entry name" value="YbeY"/>
    <property type="match status" value="1"/>
</dbReference>
<keyword evidence="7" id="KW-0690">Ribosome biogenesis</keyword>
<sequence>MIDIDNQTDFQPDFTLLDAIVDALDAGEMELVICDDETIRVLNRDHRGIDKATDVLSFPYDPMPMAPIGSIVISADHVRSGAARFGHSEAEECALLFLHGVLHLLGFDHETDEGEMRCKEEEIIKALGLPSSLIVRTEEA</sequence>
<keyword evidence="3 7" id="KW-0479">Metal-binding</keyword>
<dbReference type="Gene3D" id="3.40.390.30">
    <property type="entry name" value="Metalloproteases ('zincins'), catalytic domain"/>
    <property type="match status" value="1"/>
</dbReference>
<evidence type="ECO:0000256" key="1">
    <source>
        <dbReference type="ARBA" id="ARBA00010875"/>
    </source>
</evidence>
<keyword evidence="4 7" id="KW-0255">Endonuclease</keyword>